<dbReference type="PANTHER" id="PTHR32071">
    <property type="entry name" value="TRANSCRIPTIONAL REGULATORY PROTEIN"/>
    <property type="match status" value="1"/>
</dbReference>
<gene>
    <name evidence="4" type="ORF">ENJ96_01880</name>
</gene>
<dbReference type="Gene3D" id="1.10.8.60">
    <property type="match status" value="1"/>
</dbReference>
<dbReference type="EMBL" id="DROK01000055">
    <property type="protein sequence ID" value="HHI96581.1"/>
    <property type="molecule type" value="Genomic_DNA"/>
</dbReference>
<keyword evidence="2" id="KW-0067">ATP-binding</keyword>
<dbReference type="Proteomes" id="UP000886101">
    <property type="component" value="Unassembled WGS sequence"/>
</dbReference>
<evidence type="ECO:0000259" key="3">
    <source>
        <dbReference type="PROSITE" id="PS50045"/>
    </source>
</evidence>
<dbReference type="Pfam" id="PF00158">
    <property type="entry name" value="Sigma54_activat"/>
    <property type="match status" value="1"/>
</dbReference>
<dbReference type="InterPro" id="IPR003593">
    <property type="entry name" value="AAA+_ATPase"/>
</dbReference>
<comment type="caution">
    <text evidence="4">The sequence shown here is derived from an EMBL/GenBank/DDBJ whole genome shotgun (WGS) entry which is preliminary data.</text>
</comment>
<dbReference type="AlphaFoldDB" id="A0A7V5U215"/>
<dbReference type="GO" id="GO:0005524">
    <property type="term" value="F:ATP binding"/>
    <property type="evidence" value="ECO:0007669"/>
    <property type="project" value="UniProtKB-KW"/>
</dbReference>
<name>A0A7V5U215_9BACT</name>
<feature type="domain" description="Sigma-54 factor interaction" evidence="3">
    <location>
        <begin position="116"/>
        <end position="342"/>
    </location>
</feature>
<dbReference type="SMART" id="SM00382">
    <property type="entry name" value="AAA"/>
    <property type="match status" value="1"/>
</dbReference>
<dbReference type="PROSITE" id="PS50045">
    <property type="entry name" value="SIGMA54_INTERACT_4"/>
    <property type="match status" value="1"/>
</dbReference>
<dbReference type="InterPro" id="IPR027417">
    <property type="entry name" value="P-loop_NTPase"/>
</dbReference>
<dbReference type="InterPro" id="IPR002078">
    <property type="entry name" value="Sigma_54_int"/>
</dbReference>
<evidence type="ECO:0000256" key="2">
    <source>
        <dbReference type="ARBA" id="ARBA00022840"/>
    </source>
</evidence>
<dbReference type="GO" id="GO:0006355">
    <property type="term" value="P:regulation of DNA-templated transcription"/>
    <property type="evidence" value="ECO:0007669"/>
    <property type="project" value="InterPro"/>
</dbReference>
<evidence type="ECO:0000256" key="1">
    <source>
        <dbReference type="ARBA" id="ARBA00022741"/>
    </source>
</evidence>
<protein>
    <submittedName>
        <fullName evidence="4">Sigma-54-dependent Fis family transcriptional regulator</fullName>
    </submittedName>
</protein>
<dbReference type="Gene3D" id="3.40.50.300">
    <property type="entry name" value="P-loop containing nucleotide triphosphate hydrolases"/>
    <property type="match status" value="1"/>
</dbReference>
<dbReference type="Pfam" id="PF25601">
    <property type="entry name" value="AAA_lid_14"/>
    <property type="match status" value="1"/>
</dbReference>
<proteinExistence type="predicted"/>
<accession>A0A7V5U215</accession>
<reference evidence="4" key="1">
    <citation type="journal article" date="2020" name="mSystems">
        <title>Genome- and Community-Level Interaction Insights into Carbon Utilization and Element Cycling Functions of Hydrothermarchaeota in Hydrothermal Sediment.</title>
        <authorList>
            <person name="Zhou Z."/>
            <person name="Liu Y."/>
            <person name="Xu W."/>
            <person name="Pan J."/>
            <person name="Luo Z.H."/>
            <person name="Li M."/>
        </authorList>
    </citation>
    <scope>NUCLEOTIDE SEQUENCE [LARGE SCALE GENOMIC DNA]</scope>
    <source>
        <strain evidence="4">HyVt-533</strain>
    </source>
</reference>
<dbReference type="InterPro" id="IPR058031">
    <property type="entry name" value="AAA_lid_NorR"/>
</dbReference>
<dbReference type="SUPFAM" id="SSF52540">
    <property type="entry name" value="P-loop containing nucleoside triphosphate hydrolases"/>
    <property type="match status" value="1"/>
</dbReference>
<organism evidence="4">
    <name type="scientific">Thermodesulfatator atlanticus</name>
    <dbReference type="NCBI Taxonomy" id="501497"/>
    <lineage>
        <taxon>Bacteria</taxon>
        <taxon>Pseudomonadati</taxon>
        <taxon>Thermodesulfobacteriota</taxon>
        <taxon>Thermodesulfobacteria</taxon>
        <taxon>Thermodesulfobacteriales</taxon>
        <taxon>Thermodesulfatatoraceae</taxon>
        <taxon>Thermodesulfatator</taxon>
    </lineage>
</organism>
<dbReference type="CDD" id="cd00009">
    <property type="entry name" value="AAA"/>
    <property type="match status" value="1"/>
</dbReference>
<keyword evidence="1" id="KW-0547">Nucleotide-binding</keyword>
<sequence>MMISFCVLAGDELAGRYLNHLLSLAKLTPTLVDRAKLIFLVEPQKISPEELARIPEEAPPRARIIAVSHKRKTLSFGHLKISYFKRPFTPERLYSFLEEELNCRFPLSPEEYRHPFIGEDEKIIKIREAIPVLARLPEPILLFGPKGVGKELLARHIHAYRQGRFVKFATSALPEEMIDPLLFGFGPGVIKKVKKAKEGAFAKVEDGVLYLENIENLPLSTQQRLLLFLENGYFYPLGSKEPVYSKAKLILSLSTPPEQLLKEGRLLPELFFKLAEFTLHLPPLRERLIDLPLLAQHFLESYAWVYRREIVSISLKLFERFLLYPWPKNVAELEEVVKDIVIWGEEKVLKEKFTRAPSIKLKFRNLEEMLTRLLEERELREQIESSHKDRGVNRTGSR</sequence>
<evidence type="ECO:0000313" key="4">
    <source>
        <dbReference type="EMBL" id="HHI96581.1"/>
    </source>
</evidence>